<sequence length="228" mass="26106">MYSFLEVKSRFNDWIKNRIIKYGFIEDTDYVTLTKTLVSGGVETDYALTLDMAKELSMVERNAKGKEARQYFIEAEKIARQLIEQQAPAPALSNEQLILQLMAGQQEILSQLRADIESIKAGQRPPARVLPGLPGRQLSLPGVSARRRPENFRSMISRKVADYSATCGATTQQTYNYLYKRLYHIYGIDVYQLFRGERESILDALEKYGHLERLYGLIMAELNIPDDL</sequence>
<keyword evidence="3" id="KW-1185">Reference proteome</keyword>
<evidence type="ECO:0000313" key="3">
    <source>
        <dbReference type="Proteomes" id="UP000290407"/>
    </source>
</evidence>
<dbReference type="PANTHER" id="PTHR36180">
    <property type="entry name" value="DNA-BINDING PROTEIN-RELATED-RELATED"/>
    <property type="match status" value="1"/>
</dbReference>
<dbReference type="Proteomes" id="UP000290407">
    <property type="component" value="Unassembled WGS sequence"/>
</dbReference>
<organism evidence="2 3">
    <name type="scientific">Spirosoma sordidisoli</name>
    <dbReference type="NCBI Taxonomy" id="2502893"/>
    <lineage>
        <taxon>Bacteria</taxon>
        <taxon>Pseudomonadati</taxon>
        <taxon>Bacteroidota</taxon>
        <taxon>Cytophagia</taxon>
        <taxon>Cytophagales</taxon>
        <taxon>Cytophagaceae</taxon>
        <taxon>Spirosoma</taxon>
    </lineage>
</organism>
<evidence type="ECO:0000313" key="2">
    <source>
        <dbReference type="EMBL" id="RYC70858.1"/>
    </source>
</evidence>
<dbReference type="AlphaFoldDB" id="A0A4V1RWN2"/>
<dbReference type="Pfam" id="PF08346">
    <property type="entry name" value="AntA"/>
    <property type="match status" value="1"/>
</dbReference>
<proteinExistence type="predicted"/>
<comment type="caution">
    <text evidence="2">The sequence shown here is derived from an EMBL/GenBank/DDBJ whole genome shotgun (WGS) entry which is preliminary data.</text>
</comment>
<dbReference type="EMBL" id="SBLB01000001">
    <property type="protein sequence ID" value="RYC70858.1"/>
    <property type="molecule type" value="Genomic_DNA"/>
</dbReference>
<feature type="domain" description="AntA/AntB antirepressor" evidence="1">
    <location>
        <begin position="2"/>
        <end position="62"/>
    </location>
</feature>
<dbReference type="InterPro" id="IPR013557">
    <property type="entry name" value="AntA/B_antirep"/>
</dbReference>
<accession>A0A4V1RWN2</accession>
<dbReference type="PANTHER" id="PTHR36180:SF1">
    <property type="entry name" value="ANTA_ANTB ANTIREPRESSOR DOMAIN-CONTAINING PROTEIN"/>
    <property type="match status" value="1"/>
</dbReference>
<gene>
    <name evidence="2" type="ORF">EQG79_01520</name>
</gene>
<reference evidence="2 3" key="1">
    <citation type="submission" date="2019-01" db="EMBL/GenBank/DDBJ databases">
        <title>Spirosoma flava sp. nov., a propanil-degrading bacterium isolated from herbicide-contaminated soil.</title>
        <authorList>
            <person name="Zhang L."/>
            <person name="Jiang J.-D."/>
        </authorList>
    </citation>
    <scope>NUCLEOTIDE SEQUENCE [LARGE SCALE GENOMIC DNA]</scope>
    <source>
        <strain evidence="2 3">TY50</strain>
    </source>
</reference>
<protein>
    <recommendedName>
        <fullName evidence="1">AntA/AntB antirepressor domain-containing protein</fullName>
    </recommendedName>
</protein>
<evidence type="ECO:0000259" key="1">
    <source>
        <dbReference type="Pfam" id="PF08346"/>
    </source>
</evidence>
<name>A0A4V1RWN2_9BACT</name>